<keyword evidence="1" id="KW-0479">Metal-binding</keyword>
<keyword evidence="1" id="KW-0863">Zinc-finger</keyword>
<feature type="region of interest" description="Disordered" evidence="2">
    <location>
        <begin position="527"/>
        <end position="564"/>
    </location>
</feature>
<proteinExistence type="predicted"/>
<evidence type="ECO:0000313" key="4">
    <source>
        <dbReference type="EMBL" id="OQR87203.1"/>
    </source>
</evidence>
<dbReference type="AlphaFoldDB" id="A0A1V9YNB5"/>
<feature type="compositionally biased region" description="Polar residues" evidence="2">
    <location>
        <begin position="95"/>
        <end position="113"/>
    </location>
</feature>
<feature type="compositionally biased region" description="Basic and acidic residues" evidence="2">
    <location>
        <begin position="78"/>
        <end position="89"/>
    </location>
</feature>
<dbReference type="OrthoDB" id="10050052at2759"/>
<dbReference type="GO" id="GO:0008270">
    <property type="term" value="F:zinc ion binding"/>
    <property type="evidence" value="ECO:0007669"/>
    <property type="project" value="UniProtKB-KW"/>
</dbReference>
<feature type="compositionally biased region" description="Polar residues" evidence="2">
    <location>
        <begin position="527"/>
        <end position="541"/>
    </location>
</feature>
<evidence type="ECO:0000256" key="2">
    <source>
        <dbReference type="SAM" id="MobiDB-lite"/>
    </source>
</evidence>
<feature type="domain" description="CCHC-type" evidence="3">
    <location>
        <begin position="464"/>
        <end position="479"/>
    </location>
</feature>
<dbReference type="PROSITE" id="PS50158">
    <property type="entry name" value="ZF_CCHC"/>
    <property type="match status" value="1"/>
</dbReference>
<keyword evidence="1" id="KW-0862">Zinc</keyword>
<evidence type="ECO:0000259" key="3">
    <source>
        <dbReference type="PROSITE" id="PS50158"/>
    </source>
</evidence>
<name>A0A1V9YNB5_ACHHY</name>
<protein>
    <recommendedName>
        <fullName evidence="3">CCHC-type domain-containing protein</fullName>
    </recommendedName>
</protein>
<dbReference type="InterPro" id="IPR001878">
    <property type="entry name" value="Znf_CCHC"/>
</dbReference>
<dbReference type="InterPro" id="IPR036875">
    <property type="entry name" value="Znf_CCHC_sf"/>
</dbReference>
<dbReference type="EMBL" id="JNBR01001458">
    <property type="protein sequence ID" value="OQR87203.1"/>
    <property type="molecule type" value="Genomic_DNA"/>
</dbReference>
<dbReference type="GO" id="GO:0003676">
    <property type="term" value="F:nucleic acid binding"/>
    <property type="evidence" value="ECO:0007669"/>
    <property type="project" value="InterPro"/>
</dbReference>
<evidence type="ECO:0000313" key="5">
    <source>
        <dbReference type="Proteomes" id="UP000243579"/>
    </source>
</evidence>
<sequence>MMPTKHDPEAYVPSFEIWRTFPGCDRWATLGPAVKFCQAIEPRLRGSQPDPEPGFEHGYAEIRSPGRNTEDGQYQDDPAAHDAGDDGLRRPLLPQPNQAEQQVPHSPATDSTPRTPPPVGRSASREFARMECTGQDLLEGPAATAAVYEALAMVRDALIEMRNGHQLVQANMPAMQDSLLQLASARTEPVATASALGHRAAEATGARLDQQYATCRRPADWIAPIRFERIPRFKNRGAAAAVMHIRSVESRADALGGEPGHCDLILLNSLEAPETNWLNNILAREMWEITDLTFGQWSSLVELFYDRFVGNSAARSRLFDSIAQHFNEKTGFERADDYLSRVTAFARVAGREDQDRQLIDKAIDGIRDPALAIAVLPHADLASWAEFERQLTKTASRLKTGILGPAAPQHQAYINAVDDDVMGDGLEAAQVNAIQHTPAPVTARNLRRGPSPNHAAGYQAQVQCYDCSGYGHVRRFCPNRSQQAPRGDYTFHGPNVGHTDAECSVLTHVRRNPYAAQVIAAVATQSSVPMNTTETPSTNGPTPIPAAHASEDTGTAPGFGGGRQ</sequence>
<feature type="region of interest" description="Disordered" evidence="2">
    <location>
        <begin position="44"/>
        <end position="123"/>
    </location>
</feature>
<keyword evidence="5" id="KW-1185">Reference proteome</keyword>
<reference evidence="4 5" key="1">
    <citation type="journal article" date="2014" name="Genome Biol. Evol.">
        <title>The secreted proteins of Achlya hypogyna and Thraustotheca clavata identify the ancestral oomycete secretome and reveal gene acquisitions by horizontal gene transfer.</title>
        <authorList>
            <person name="Misner I."/>
            <person name="Blouin N."/>
            <person name="Leonard G."/>
            <person name="Richards T.A."/>
            <person name="Lane C.E."/>
        </authorList>
    </citation>
    <scope>NUCLEOTIDE SEQUENCE [LARGE SCALE GENOMIC DNA]</scope>
    <source>
        <strain evidence="4 5">ATCC 48635</strain>
    </source>
</reference>
<evidence type="ECO:0000256" key="1">
    <source>
        <dbReference type="PROSITE-ProRule" id="PRU00047"/>
    </source>
</evidence>
<gene>
    <name evidence="4" type="ORF">ACHHYP_09386</name>
</gene>
<dbReference type="SUPFAM" id="SSF57756">
    <property type="entry name" value="Retrovirus zinc finger-like domains"/>
    <property type="match status" value="1"/>
</dbReference>
<organism evidence="4 5">
    <name type="scientific">Achlya hypogyna</name>
    <name type="common">Oomycete</name>
    <name type="synonym">Protoachlya hypogyna</name>
    <dbReference type="NCBI Taxonomy" id="1202772"/>
    <lineage>
        <taxon>Eukaryota</taxon>
        <taxon>Sar</taxon>
        <taxon>Stramenopiles</taxon>
        <taxon>Oomycota</taxon>
        <taxon>Saprolegniomycetes</taxon>
        <taxon>Saprolegniales</taxon>
        <taxon>Achlyaceae</taxon>
        <taxon>Achlya</taxon>
    </lineage>
</organism>
<dbReference type="Proteomes" id="UP000243579">
    <property type="component" value="Unassembled WGS sequence"/>
</dbReference>
<comment type="caution">
    <text evidence="4">The sequence shown here is derived from an EMBL/GenBank/DDBJ whole genome shotgun (WGS) entry which is preliminary data.</text>
</comment>
<accession>A0A1V9YNB5</accession>